<protein>
    <recommendedName>
        <fullName evidence="3">mRNA interferase</fullName>
        <ecNumber evidence="3">3.1.-.-</ecNumber>
    </recommendedName>
</protein>
<dbReference type="PIRSF" id="PIRSF033490">
    <property type="entry name" value="MazF"/>
    <property type="match status" value="1"/>
</dbReference>
<evidence type="ECO:0000313" key="5">
    <source>
        <dbReference type="Proteomes" id="UP000585272"/>
    </source>
</evidence>
<keyword evidence="3" id="KW-0255">Endonuclease</keyword>
<dbReference type="InterPro" id="IPR003477">
    <property type="entry name" value="PemK-like"/>
</dbReference>
<keyword evidence="3 4" id="KW-0378">Hydrolase</keyword>
<dbReference type="GO" id="GO:0004521">
    <property type="term" value="F:RNA endonuclease activity"/>
    <property type="evidence" value="ECO:0007669"/>
    <property type="project" value="TreeGrafter"/>
</dbReference>
<dbReference type="InterPro" id="IPR011067">
    <property type="entry name" value="Plasmid_toxin/cell-grow_inhib"/>
</dbReference>
<dbReference type="AlphaFoldDB" id="A0A840IG40"/>
<evidence type="ECO:0000313" key="4">
    <source>
        <dbReference type="EMBL" id="MBB4663779.1"/>
    </source>
</evidence>
<name>A0A840IG40_9ACTN</name>
<gene>
    <name evidence="4" type="ORF">BDZ31_003380</name>
</gene>
<comment type="caution">
    <text evidence="4">The sequence shown here is derived from an EMBL/GenBank/DDBJ whole genome shotgun (WGS) entry which is preliminary data.</text>
</comment>
<reference evidence="4 5" key="1">
    <citation type="submission" date="2020-08" db="EMBL/GenBank/DDBJ databases">
        <title>Genomic Encyclopedia of Archaeal and Bacterial Type Strains, Phase II (KMG-II): from individual species to whole genera.</title>
        <authorList>
            <person name="Goeker M."/>
        </authorList>
    </citation>
    <scope>NUCLEOTIDE SEQUENCE [LARGE SCALE GENOMIC DNA]</scope>
    <source>
        <strain evidence="4 5">DSM 23288</strain>
    </source>
</reference>
<sequence>MVISQGDVCWASLDDPVGSAPGFRRPVAVVQGDPFNASRIATAVVVPLTSDLRLAAAPGNVLLPAERTGLPQDSVANVSQITTIDRMLLSERVGRLSSGDLRLVLAGIDVVLGRG</sequence>
<dbReference type="GO" id="GO:0016787">
    <property type="term" value="F:hydrolase activity"/>
    <property type="evidence" value="ECO:0007669"/>
    <property type="project" value="UniProtKB-KW"/>
</dbReference>
<dbReference type="PANTHER" id="PTHR33988">
    <property type="entry name" value="ENDORIBONUCLEASE MAZF-RELATED"/>
    <property type="match status" value="1"/>
</dbReference>
<organism evidence="4 5">
    <name type="scientific">Conexibacter arvalis</name>
    <dbReference type="NCBI Taxonomy" id="912552"/>
    <lineage>
        <taxon>Bacteria</taxon>
        <taxon>Bacillati</taxon>
        <taxon>Actinomycetota</taxon>
        <taxon>Thermoleophilia</taxon>
        <taxon>Solirubrobacterales</taxon>
        <taxon>Conexibacteraceae</taxon>
        <taxon>Conexibacter</taxon>
    </lineage>
</organism>
<dbReference type="PANTHER" id="PTHR33988:SF2">
    <property type="entry name" value="ENDORIBONUCLEASE MAZF"/>
    <property type="match status" value="1"/>
</dbReference>
<evidence type="ECO:0000256" key="3">
    <source>
        <dbReference type="PIRNR" id="PIRNR033490"/>
    </source>
</evidence>
<dbReference type="GO" id="GO:0003677">
    <property type="term" value="F:DNA binding"/>
    <property type="evidence" value="ECO:0007669"/>
    <property type="project" value="InterPro"/>
</dbReference>
<comment type="similarity">
    <text evidence="1 3">Belongs to the PemK/MazF family.</text>
</comment>
<keyword evidence="2" id="KW-1277">Toxin-antitoxin system</keyword>
<keyword evidence="5" id="KW-1185">Reference proteome</keyword>
<dbReference type="SUPFAM" id="SSF50118">
    <property type="entry name" value="Cell growth inhibitor/plasmid maintenance toxic component"/>
    <property type="match status" value="1"/>
</dbReference>
<keyword evidence="3" id="KW-0540">Nuclease</keyword>
<dbReference type="Gene3D" id="2.30.30.110">
    <property type="match status" value="1"/>
</dbReference>
<dbReference type="GO" id="GO:0016075">
    <property type="term" value="P:rRNA catabolic process"/>
    <property type="evidence" value="ECO:0007669"/>
    <property type="project" value="TreeGrafter"/>
</dbReference>
<comment type="function">
    <text evidence="3">Toxic component of a type II toxin-antitoxin (TA) system.</text>
</comment>
<dbReference type="GO" id="GO:0006402">
    <property type="term" value="P:mRNA catabolic process"/>
    <property type="evidence" value="ECO:0007669"/>
    <property type="project" value="TreeGrafter"/>
</dbReference>
<accession>A0A840IG40</accession>
<dbReference type="Pfam" id="PF02452">
    <property type="entry name" value="PemK_toxin"/>
    <property type="match status" value="1"/>
</dbReference>
<dbReference type="EC" id="3.1.-.-" evidence="3"/>
<evidence type="ECO:0000256" key="1">
    <source>
        <dbReference type="ARBA" id="ARBA00007521"/>
    </source>
</evidence>
<dbReference type="EMBL" id="JACHNU010000005">
    <property type="protein sequence ID" value="MBB4663779.1"/>
    <property type="molecule type" value="Genomic_DNA"/>
</dbReference>
<dbReference type="Proteomes" id="UP000585272">
    <property type="component" value="Unassembled WGS sequence"/>
</dbReference>
<evidence type="ECO:0000256" key="2">
    <source>
        <dbReference type="ARBA" id="ARBA00022649"/>
    </source>
</evidence>
<dbReference type="RefSeq" id="WP_183343509.1">
    <property type="nucleotide sequence ID" value="NZ_JACHNU010000005.1"/>
</dbReference>
<proteinExistence type="inferred from homology"/>